<evidence type="ECO:0000313" key="1">
    <source>
        <dbReference type="EMBL" id="MBD2253109.1"/>
    </source>
</evidence>
<name>A0ABR8BHS7_9NOSO</name>
<comment type="caution">
    <text evidence="1">The sequence shown here is derived from an EMBL/GenBank/DDBJ whole genome shotgun (WGS) entry which is preliminary data.</text>
</comment>
<keyword evidence="2" id="KW-1185">Reference proteome</keyword>
<gene>
    <name evidence="1" type="ORF">H6G14_17640</name>
</gene>
<reference evidence="1 2" key="1">
    <citation type="journal article" date="2020" name="ISME J.">
        <title>Comparative genomics reveals insights into cyanobacterial evolution and habitat adaptation.</title>
        <authorList>
            <person name="Chen M.Y."/>
            <person name="Teng W.K."/>
            <person name="Zhao L."/>
            <person name="Hu C.X."/>
            <person name="Zhou Y.K."/>
            <person name="Han B.P."/>
            <person name="Song L.R."/>
            <person name="Shu W.S."/>
        </authorList>
    </citation>
    <scope>NUCLEOTIDE SEQUENCE [LARGE SCALE GENOMIC DNA]</scope>
    <source>
        <strain evidence="1 2">FACHB-3921</strain>
    </source>
</reference>
<dbReference type="RefSeq" id="WP_190568665.1">
    <property type="nucleotide sequence ID" value="NZ_JACJQL010000026.1"/>
</dbReference>
<sequence>MRHGVIRYALAWAIAYMRKFLTQQSTQPEISASKLSPAVPICIKVTR</sequence>
<proteinExistence type="predicted"/>
<accession>A0ABR8BHS7</accession>
<dbReference type="EMBL" id="JACJQL010000026">
    <property type="protein sequence ID" value="MBD2253109.1"/>
    <property type="molecule type" value="Genomic_DNA"/>
</dbReference>
<evidence type="ECO:0008006" key="3">
    <source>
        <dbReference type="Google" id="ProtNLM"/>
    </source>
</evidence>
<protein>
    <recommendedName>
        <fullName evidence="3">Transposase</fullName>
    </recommendedName>
</protein>
<evidence type="ECO:0000313" key="2">
    <source>
        <dbReference type="Proteomes" id="UP000621307"/>
    </source>
</evidence>
<dbReference type="Proteomes" id="UP000621307">
    <property type="component" value="Unassembled WGS sequence"/>
</dbReference>
<organism evidence="1 2">
    <name type="scientific">Nostoc parmelioides FACHB-3921</name>
    <dbReference type="NCBI Taxonomy" id="2692909"/>
    <lineage>
        <taxon>Bacteria</taxon>
        <taxon>Bacillati</taxon>
        <taxon>Cyanobacteriota</taxon>
        <taxon>Cyanophyceae</taxon>
        <taxon>Nostocales</taxon>
        <taxon>Nostocaceae</taxon>
        <taxon>Nostoc</taxon>
    </lineage>
</organism>